<gene>
    <name evidence="1" type="ORF">J9309_03340</name>
</gene>
<keyword evidence="2" id="KW-1185">Reference proteome</keyword>
<dbReference type="Proteomes" id="UP000672011">
    <property type="component" value="Chromosome"/>
</dbReference>
<protein>
    <recommendedName>
        <fullName evidence="3">WG repeat-containing protein</fullName>
    </recommendedName>
</protein>
<reference evidence="2" key="2">
    <citation type="submission" date="2021-04" db="EMBL/GenBank/DDBJ databases">
        <title>Taxonomy of Flavobacteriaceae bacterium ZY171143.</title>
        <authorList>
            <person name="Li F."/>
        </authorList>
    </citation>
    <scope>NUCLEOTIDE SEQUENCE [LARGE SCALE GENOMIC DNA]</scope>
    <source>
        <strain evidence="2">ZY171143</strain>
    </source>
</reference>
<reference evidence="1 2" key="1">
    <citation type="journal article" date="2021" name="Int. J. Syst. Evol. Microbiol.">
        <title>Faecalibacter bovis sp. nov., isolated from cow faeces.</title>
        <authorList>
            <person name="Li F."/>
            <person name="Zhao W."/>
            <person name="Hong Q."/>
            <person name="Shao Q."/>
            <person name="Song J."/>
            <person name="Yang S."/>
        </authorList>
    </citation>
    <scope>NUCLEOTIDE SEQUENCE [LARGE SCALE GENOMIC DNA]</scope>
    <source>
        <strain evidence="1 2">ZY171143</strain>
    </source>
</reference>
<evidence type="ECO:0008006" key="3">
    <source>
        <dbReference type="Google" id="ProtNLM"/>
    </source>
</evidence>
<organism evidence="1 2">
    <name type="scientific">Faecalibacter bovis</name>
    <dbReference type="NCBI Taxonomy" id="2898187"/>
    <lineage>
        <taxon>Bacteria</taxon>
        <taxon>Pseudomonadati</taxon>
        <taxon>Bacteroidota</taxon>
        <taxon>Flavobacteriia</taxon>
        <taxon>Flavobacteriales</taxon>
        <taxon>Weeksellaceae</taxon>
        <taxon>Faecalibacter</taxon>
    </lineage>
</organism>
<dbReference type="RefSeq" id="WP_230477030.1">
    <property type="nucleotide sequence ID" value="NZ_CP072842.1"/>
</dbReference>
<evidence type="ECO:0000313" key="2">
    <source>
        <dbReference type="Proteomes" id="UP000672011"/>
    </source>
</evidence>
<evidence type="ECO:0000313" key="1">
    <source>
        <dbReference type="EMBL" id="QTV06378.1"/>
    </source>
</evidence>
<sequence>MTIKRLLITLIILLNFSTICLSQVVIGKNTIGASVLLDFAENTTNGLVLPHINDIHLITDATVGTVVFDKITKKAHYYDGVQWIAINKEEGTLPLIAAEKEQGGDQGVIIGSEESTAKGVLILESSDKAMVLPKIYDPAKNVPSPYPGMICYDTRGKHVYIFNGLRWEIVG</sequence>
<accession>A0ABX7XEN9</accession>
<dbReference type="EMBL" id="CP072842">
    <property type="protein sequence ID" value="QTV06378.1"/>
    <property type="molecule type" value="Genomic_DNA"/>
</dbReference>
<proteinExistence type="predicted"/>
<name>A0ABX7XEN9_9FLAO</name>